<dbReference type="GO" id="GO:0071973">
    <property type="term" value="P:bacterial-type flagellum-dependent cell motility"/>
    <property type="evidence" value="ECO:0007669"/>
    <property type="project" value="InterPro"/>
</dbReference>
<proteinExistence type="predicted"/>
<dbReference type="STRING" id="698762.SAMN00808754_1557"/>
<dbReference type="GO" id="GO:0005198">
    <property type="term" value="F:structural molecule activity"/>
    <property type="evidence" value="ECO:0007669"/>
    <property type="project" value="InterPro"/>
</dbReference>
<dbReference type="InterPro" id="IPR001029">
    <property type="entry name" value="Flagellin_N"/>
</dbReference>
<keyword evidence="2" id="KW-0969">Cilium</keyword>
<reference evidence="2 3" key="1">
    <citation type="submission" date="2017-04" db="EMBL/GenBank/DDBJ databases">
        <authorList>
            <person name="Afonso C.L."/>
            <person name="Miller P.J."/>
            <person name="Scott M.A."/>
            <person name="Spackman E."/>
            <person name="Goraichik I."/>
            <person name="Dimitrov K.M."/>
            <person name="Suarez D.L."/>
            <person name="Swayne D.E."/>
        </authorList>
    </citation>
    <scope>NUCLEOTIDE SEQUENCE [LARGE SCALE GENOMIC DNA]</scope>
    <source>
        <strain evidence="2 3">ToBE</strain>
    </source>
</reference>
<dbReference type="InterPro" id="IPR001492">
    <property type="entry name" value="Flagellin"/>
</dbReference>
<dbReference type="AlphaFoldDB" id="A0A1W1VTB9"/>
<gene>
    <name evidence="2" type="ORF">SAMN00808754_1557</name>
</gene>
<keyword evidence="2" id="KW-0966">Cell projection</keyword>
<dbReference type="EMBL" id="LT838272">
    <property type="protein sequence ID" value="SMB96612.1"/>
    <property type="molecule type" value="Genomic_DNA"/>
</dbReference>
<dbReference type="InterPro" id="IPR013384">
    <property type="entry name" value="Flagell_FlgL"/>
</dbReference>
<evidence type="ECO:0000313" key="2">
    <source>
        <dbReference type="EMBL" id="SMB96612.1"/>
    </source>
</evidence>
<dbReference type="OrthoDB" id="9758307at2"/>
<accession>A0A1W1VTB9</accession>
<name>A0A1W1VTB9_9FIRM</name>
<dbReference type="SUPFAM" id="SSF64518">
    <property type="entry name" value="Phase 1 flagellin"/>
    <property type="match status" value="1"/>
</dbReference>
<evidence type="ECO:0000259" key="1">
    <source>
        <dbReference type="Pfam" id="PF00669"/>
    </source>
</evidence>
<organism evidence="2 3">
    <name type="scientific">Thermanaeromonas toyohensis ToBE</name>
    <dbReference type="NCBI Taxonomy" id="698762"/>
    <lineage>
        <taxon>Bacteria</taxon>
        <taxon>Bacillati</taxon>
        <taxon>Bacillota</taxon>
        <taxon>Clostridia</taxon>
        <taxon>Neomoorellales</taxon>
        <taxon>Neomoorellaceae</taxon>
        <taxon>Thermanaeromonas</taxon>
    </lineage>
</organism>
<evidence type="ECO:0000313" key="3">
    <source>
        <dbReference type="Proteomes" id="UP000192569"/>
    </source>
</evidence>
<dbReference type="PANTHER" id="PTHR42792">
    <property type="entry name" value="FLAGELLIN"/>
    <property type="match status" value="1"/>
</dbReference>
<feature type="domain" description="Flagellin N-terminal" evidence="1">
    <location>
        <begin position="13"/>
        <end position="140"/>
    </location>
</feature>
<dbReference type="Pfam" id="PF00669">
    <property type="entry name" value="Flagellin_N"/>
    <property type="match status" value="1"/>
</dbReference>
<sequence length="288" mass="31123">MRVTESVIVGTVLRNIQRSFETREELQRRLATGKKVALASDGPADAAEAFRLRSAVRREEQYSRNAAMLREWLDAQDAALSQACDVLQRARDLAVQGASDTNDYASRRFLALEVAQLFGHLLQIANSRFGGQFLFGGSRTEEAPFLPDGTYVGNADRLEREVGFNLTVPAGLDGGAVFGPAFAALVSLRAALESGSGSDISDRIGDIDAALDNILAVRAEVGARRNRVDDAGRLADEKVYTAQRLLAEVEDADLPLTAVQLSAAEAGYQFALKAGAYLVRSSLLDFLR</sequence>
<dbReference type="RefSeq" id="WP_084665173.1">
    <property type="nucleotide sequence ID" value="NZ_LT838272.1"/>
</dbReference>
<keyword evidence="3" id="KW-1185">Reference proteome</keyword>
<dbReference type="Gene3D" id="1.20.1330.10">
    <property type="entry name" value="f41 fragment of flagellin, N-terminal domain"/>
    <property type="match status" value="1"/>
</dbReference>
<dbReference type="GO" id="GO:0009424">
    <property type="term" value="C:bacterial-type flagellum hook"/>
    <property type="evidence" value="ECO:0007669"/>
    <property type="project" value="InterPro"/>
</dbReference>
<keyword evidence="2" id="KW-0282">Flagellum</keyword>
<dbReference type="NCBIfam" id="TIGR02550">
    <property type="entry name" value="flagell_flgL"/>
    <property type="match status" value="1"/>
</dbReference>
<protein>
    <submittedName>
        <fullName evidence="2">Flagellar hook-associated protein 3 FlgL</fullName>
    </submittedName>
</protein>
<dbReference type="Proteomes" id="UP000192569">
    <property type="component" value="Chromosome I"/>
</dbReference>
<dbReference type="PANTHER" id="PTHR42792:SF1">
    <property type="entry name" value="FLAGELLAR HOOK-ASSOCIATED PROTEIN 3"/>
    <property type="match status" value="1"/>
</dbReference>